<accession>A0A927HH56</accession>
<evidence type="ECO:0000313" key="2">
    <source>
        <dbReference type="Proteomes" id="UP000635142"/>
    </source>
</evidence>
<name>A0A927HH56_9RHOB</name>
<dbReference type="EMBL" id="JACTAG010000002">
    <property type="protein sequence ID" value="MBD3664930.1"/>
    <property type="molecule type" value="Genomic_DNA"/>
</dbReference>
<reference evidence="1" key="1">
    <citation type="submission" date="2020-08" db="EMBL/GenBank/DDBJ databases">
        <title>Sulfitobacter aestuariivivens sp. nov., isolated from a tidal flat.</title>
        <authorList>
            <person name="Park S."/>
            <person name="Yoon J.-H."/>
        </authorList>
    </citation>
    <scope>NUCLEOTIDE SEQUENCE</scope>
    <source>
        <strain evidence="1">TSTF-M16</strain>
    </source>
</reference>
<keyword evidence="2" id="KW-1185">Reference proteome</keyword>
<dbReference type="AlphaFoldDB" id="A0A927HH56"/>
<dbReference type="Pfam" id="PF13469">
    <property type="entry name" value="Sulfotransfer_3"/>
    <property type="match status" value="1"/>
</dbReference>
<dbReference type="Gene3D" id="3.40.50.300">
    <property type="entry name" value="P-loop containing nucleotide triphosphate hydrolases"/>
    <property type="match status" value="1"/>
</dbReference>
<protein>
    <submittedName>
        <fullName evidence="1">Sulfotransferase</fullName>
    </submittedName>
</protein>
<dbReference type="SUPFAM" id="SSF52540">
    <property type="entry name" value="P-loop containing nucleoside triphosphate hydrolases"/>
    <property type="match status" value="1"/>
</dbReference>
<sequence>MSSAPVAVGGVGGSGTRVIAHILEYCGFFIGSDLPETMDTVWYAALFGRRNVLLDDNDSLQDLVQLFFRQMAEPAPLTPSELDRLNALKDYPRHQHTPDKISEWLDGFINHCTTGTPAERWGWKVPYTHVLIDRLMAWHPTLKYVHISRNGLDMAYSANQNQLGKWGPIFLNREVDIGPRDSLKYWCAVQRRVASAKTRHPDRIFLLSFDRLVEDPVTWISQLIDFLGVHLDAEDKDTLASWINPPRSVDRHKAHDISVLDPEDVAYAQRCNDCILT</sequence>
<proteinExistence type="predicted"/>
<dbReference type="InterPro" id="IPR027417">
    <property type="entry name" value="P-loop_NTPase"/>
</dbReference>
<organism evidence="1 2">
    <name type="scientific">Sulfitobacter aestuariivivens</name>
    <dbReference type="NCBI Taxonomy" id="2766981"/>
    <lineage>
        <taxon>Bacteria</taxon>
        <taxon>Pseudomonadati</taxon>
        <taxon>Pseudomonadota</taxon>
        <taxon>Alphaproteobacteria</taxon>
        <taxon>Rhodobacterales</taxon>
        <taxon>Roseobacteraceae</taxon>
        <taxon>Sulfitobacter</taxon>
    </lineage>
</organism>
<comment type="caution">
    <text evidence="1">The sequence shown here is derived from an EMBL/GenBank/DDBJ whole genome shotgun (WGS) entry which is preliminary data.</text>
</comment>
<dbReference type="Proteomes" id="UP000635142">
    <property type="component" value="Unassembled WGS sequence"/>
</dbReference>
<gene>
    <name evidence="1" type="ORF">H9Q16_13440</name>
</gene>
<dbReference type="RefSeq" id="WP_191075939.1">
    <property type="nucleotide sequence ID" value="NZ_JACTAG010000002.1"/>
</dbReference>
<evidence type="ECO:0000313" key="1">
    <source>
        <dbReference type="EMBL" id="MBD3664930.1"/>
    </source>
</evidence>